<sequence>MKIGPTLKLCWLDTDNRRDAYIFYKHFLPYARLSKKEKIGVLFTQKGEGESEKQLIAAVRLRPIGSFTLLTGMLVHPDYREQGLAHQIMTSLADTFENNRTFLFSLPSLVDFYQQHQFIQTEDVPNDILHLFSKYRSQGKELVLMKFSDEAQ</sequence>
<dbReference type="Gene3D" id="3.40.630.30">
    <property type="match status" value="1"/>
</dbReference>
<dbReference type="PROSITE" id="PS51186">
    <property type="entry name" value="GNAT"/>
    <property type="match status" value="1"/>
</dbReference>
<dbReference type="OrthoDB" id="7845888at2"/>
<accession>A0A3S0K348</accession>
<evidence type="ECO:0000313" key="2">
    <source>
        <dbReference type="EMBL" id="RTR34566.1"/>
    </source>
</evidence>
<evidence type="ECO:0000313" key="3">
    <source>
        <dbReference type="Proteomes" id="UP000282060"/>
    </source>
</evidence>
<dbReference type="RefSeq" id="WP_126503921.1">
    <property type="nucleotide sequence ID" value="NZ_RXNV01000001.1"/>
</dbReference>
<protein>
    <submittedName>
        <fullName evidence="2">N-acetyltransferase</fullName>
    </submittedName>
</protein>
<dbReference type="SUPFAM" id="SSF55729">
    <property type="entry name" value="Acyl-CoA N-acyltransferases (Nat)"/>
    <property type="match status" value="1"/>
</dbReference>
<dbReference type="GO" id="GO:0016747">
    <property type="term" value="F:acyltransferase activity, transferring groups other than amino-acyl groups"/>
    <property type="evidence" value="ECO:0007669"/>
    <property type="project" value="InterPro"/>
</dbReference>
<dbReference type="InterPro" id="IPR016181">
    <property type="entry name" value="Acyl_CoA_acyltransferase"/>
</dbReference>
<dbReference type="AlphaFoldDB" id="A0A3S0K348"/>
<feature type="domain" description="N-acetyltransferase" evidence="1">
    <location>
        <begin position="1"/>
        <end position="150"/>
    </location>
</feature>
<keyword evidence="2" id="KW-0808">Transferase</keyword>
<dbReference type="Pfam" id="PF13673">
    <property type="entry name" value="Acetyltransf_10"/>
    <property type="match status" value="1"/>
</dbReference>
<comment type="caution">
    <text evidence="2">The sequence shown here is derived from an EMBL/GenBank/DDBJ whole genome shotgun (WGS) entry which is preliminary data.</text>
</comment>
<gene>
    <name evidence="2" type="ORF">EKG39_02590</name>
</gene>
<name>A0A3S0K348_9GAMM</name>
<proteinExistence type="predicted"/>
<dbReference type="Proteomes" id="UP000282060">
    <property type="component" value="Unassembled WGS sequence"/>
</dbReference>
<dbReference type="CDD" id="cd04301">
    <property type="entry name" value="NAT_SF"/>
    <property type="match status" value="1"/>
</dbReference>
<organism evidence="2 3">
    <name type="scientific">Shewanella atlantica</name>
    <dbReference type="NCBI Taxonomy" id="271099"/>
    <lineage>
        <taxon>Bacteria</taxon>
        <taxon>Pseudomonadati</taxon>
        <taxon>Pseudomonadota</taxon>
        <taxon>Gammaproteobacteria</taxon>
        <taxon>Alteromonadales</taxon>
        <taxon>Shewanellaceae</taxon>
        <taxon>Shewanella</taxon>
    </lineage>
</organism>
<keyword evidence="3" id="KW-1185">Reference proteome</keyword>
<evidence type="ECO:0000259" key="1">
    <source>
        <dbReference type="PROSITE" id="PS51186"/>
    </source>
</evidence>
<dbReference type="EMBL" id="RXNV01000001">
    <property type="protein sequence ID" value="RTR34566.1"/>
    <property type="molecule type" value="Genomic_DNA"/>
</dbReference>
<reference evidence="2 3" key="1">
    <citation type="submission" date="2018-12" db="EMBL/GenBank/DDBJ databases">
        <authorList>
            <person name="Yu L."/>
        </authorList>
    </citation>
    <scope>NUCLEOTIDE SEQUENCE [LARGE SCALE GENOMIC DNA]</scope>
    <source>
        <strain evidence="2 3">HAW-EB5</strain>
    </source>
</reference>
<dbReference type="InterPro" id="IPR000182">
    <property type="entry name" value="GNAT_dom"/>
</dbReference>